<dbReference type="Proteomes" id="UP000249524">
    <property type="component" value="Unassembled WGS sequence"/>
</dbReference>
<comment type="caution">
    <text evidence="1">The sequence shown here is derived from an EMBL/GenBank/DDBJ whole genome shotgun (WGS) entry which is preliminary data.</text>
</comment>
<accession>A0A328BTA9</accession>
<dbReference type="AlphaFoldDB" id="A0A328BTA9"/>
<dbReference type="OrthoDB" id="7595322at2"/>
<evidence type="ECO:0000313" key="1">
    <source>
        <dbReference type="EMBL" id="RAK69256.1"/>
    </source>
</evidence>
<name>A0A328BTA9_9CAUL</name>
<reference evidence="1 2" key="1">
    <citation type="submission" date="2018-05" db="EMBL/GenBank/DDBJ databases">
        <authorList>
            <person name="Lanie J.A."/>
            <person name="Ng W.-L."/>
            <person name="Kazmierczak K.M."/>
            <person name="Andrzejewski T.M."/>
            <person name="Davidsen T.M."/>
            <person name="Wayne K.J."/>
            <person name="Tettelin H."/>
            <person name="Glass J.I."/>
            <person name="Rusch D."/>
            <person name="Podicherti R."/>
            <person name="Tsui H.-C.T."/>
            <person name="Winkler M.E."/>
        </authorList>
    </citation>
    <scope>NUCLEOTIDE SEQUENCE [LARGE SCALE GENOMIC DNA]</scope>
    <source>
        <strain evidence="1 2">BUT-10</strain>
    </source>
</reference>
<dbReference type="EMBL" id="QFYS01000001">
    <property type="protein sequence ID" value="RAK69256.1"/>
    <property type="molecule type" value="Genomic_DNA"/>
</dbReference>
<sequence>MLWRDVAREYGITDPAGLALLGTAAECLDRVRAAQVAIRQHGECVTDRYGQVKINPACGLEKDARAGMLAALKALHLDLEPLRDRPGRPSGGR</sequence>
<organism evidence="1 2">
    <name type="scientific">Phenylobacterium kunshanense</name>
    <dbReference type="NCBI Taxonomy" id="1445034"/>
    <lineage>
        <taxon>Bacteria</taxon>
        <taxon>Pseudomonadati</taxon>
        <taxon>Pseudomonadota</taxon>
        <taxon>Alphaproteobacteria</taxon>
        <taxon>Caulobacterales</taxon>
        <taxon>Caulobacteraceae</taxon>
        <taxon>Phenylobacterium</taxon>
    </lineage>
</organism>
<keyword evidence="2" id="KW-1185">Reference proteome</keyword>
<evidence type="ECO:0008006" key="3">
    <source>
        <dbReference type="Google" id="ProtNLM"/>
    </source>
</evidence>
<protein>
    <recommendedName>
        <fullName evidence="3">Phage terminase small subunit P27 family</fullName>
    </recommendedName>
</protein>
<proteinExistence type="predicted"/>
<gene>
    <name evidence="1" type="ORF">DJ019_02345</name>
</gene>
<evidence type="ECO:0000313" key="2">
    <source>
        <dbReference type="Proteomes" id="UP000249524"/>
    </source>
</evidence>